<organism evidence="2 3">
    <name type="scientific">Variovorax ginsengisoli</name>
    <dbReference type="NCBI Taxonomy" id="363844"/>
    <lineage>
        <taxon>Bacteria</taxon>
        <taxon>Pseudomonadati</taxon>
        <taxon>Pseudomonadota</taxon>
        <taxon>Betaproteobacteria</taxon>
        <taxon>Burkholderiales</taxon>
        <taxon>Comamonadaceae</taxon>
        <taxon>Variovorax</taxon>
    </lineage>
</organism>
<feature type="signal peptide" evidence="1">
    <location>
        <begin position="1"/>
        <end position="22"/>
    </location>
</feature>
<proteinExistence type="predicted"/>
<dbReference type="Proteomes" id="UP001169027">
    <property type="component" value="Unassembled WGS sequence"/>
</dbReference>
<dbReference type="RefSeq" id="WP_301813905.1">
    <property type="nucleotide sequence ID" value="NZ_JAUJZH010000024.1"/>
</dbReference>
<keyword evidence="1" id="KW-0732">Signal</keyword>
<name>A0ABT8SAT3_9BURK</name>
<sequence length="116" mass="11844">MNASKVLAAAALTLLAAAGAHAETYDGVHALTSSASRSEVADQGVVAARAGNAYGEAASSGAQRFTSTASRSAVNAEAVAKAHDPFASLDRRAFYRDQVPSAYSKPKVSFSRQAAL</sequence>
<feature type="chain" id="PRO_5046705875" evidence="1">
    <location>
        <begin position="23"/>
        <end position="116"/>
    </location>
</feature>
<protein>
    <submittedName>
        <fullName evidence="2">Alpha/beta hydrolase</fullName>
    </submittedName>
</protein>
<gene>
    <name evidence="2" type="ORF">Q2T77_27425</name>
</gene>
<comment type="caution">
    <text evidence="2">The sequence shown here is derived from an EMBL/GenBank/DDBJ whole genome shotgun (WGS) entry which is preliminary data.</text>
</comment>
<keyword evidence="3" id="KW-1185">Reference proteome</keyword>
<dbReference type="EMBL" id="JAUKVY010000024">
    <property type="protein sequence ID" value="MDO1536023.1"/>
    <property type="molecule type" value="Genomic_DNA"/>
</dbReference>
<evidence type="ECO:0000313" key="2">
    <source>
        <dbReference type="EMBL" id="MDO1536023.1"/>
    </source>
</evidence>
<evidence type="ECO:0000256" key="1">
    <source>
        <dbReference type="SAM" id="SignalP"/>
    </source>
</evidence>
<reference evidence="2" key="1">
    <citation type="submission" date="2023-06" db="EMBL/GenBank/DDBJ databases">
        <authorList>
            <person name="Jiang Y."/>
            <person name="Liu Q."/>
        </authorList>
    </citation>
    <scope>NUCLEOTIDE SEQUENCE</scope>
    <source>
        <strain evidence="2">CGMCC 1.12090</strain>
    </source>
</reference>
<dbReference type="GO" id="GO:0016787">
    <property type="term" value="F:hydrolase activity"/>
    <property type="evidence" value="ECO:0007669"/>
    <property type="project" value="UniProtKB-KW"/>
</dbReference>
<accession>A0ABT8SAT3</accession>
<keyword evidence="2" id="KW-0378">Hydrolase</keyword>
<evidence type="ECO:0000313" key="3">
    <source>
        <dbReference type="Proteomes" id="UP001169027"/>
    </source>
</evidence>